<dbReference type="GeneID" id="8383421"/>
<gene>
    <name evidence="4" type="ordered locus">Huta_1146</name>
</gene>
<dbReference type="RefSeq" id="WP_015788897.1">
    <property type="nucleotide sequence ID" value="NC_013158.1"/>
</dbReference>
<dbReference type="Gene3D" id="3.40.50.150">
    <property type="entry name" value="Vaccinia Virus protein VP39"/>
    <property type="match status" value="1"/>
</dbReference>
<evidence type="ECO:0000259" key="3">
    <source>
        <dbReference type="Pfam" id="PF13649"/>
    </source>
</evidence>
<feature type="domain" description="Methyltransferase" evidence="3">
    <location>
        <begin position="37"/>
        <end position="124"/>
    </location>
</feature>
<dbReference type="EMBL" id="CP001687">
    <property type="protein sequence ID" value="ACV11322.1"/>
    <property type="molecule type" value="Genomic_DNA"/>
</dbReference>
<dbReference type="GO" id="GO:0008168">
    <property type="term" value="F:methyltransferase activity"/>
    <property type="evidence" value="ECO:0007669"/>
    <property type="project" value="UniProtKB-KW"/>
</dbReference>
<organism evidence="4 5">
    <name type="scientific">Halorhabdus utahensis (strain DSM 12940 / JCM 11049 / AX-2)</name>
    <dbReference type="NCBI Taxonomy" id="519442"/>
    <lineage>
        <taxon>Archaea</taxon>
        <taxon>Methanobacteriati</taxon>
        <taxon>Methanobacteriota</taxon>
        <taxon>Stenosarchaea group</taxon>
        <taxon>Halobacteria</taxon>
        <taxon>Halobacteriales</taxon>
        <taxon>Haloarculaceae</taxon>
        <taxon>Halorhabdus</taxon>
    </lineage>
</organism>
<dbReference type="InterPro" id="IPR029063">
    <property type="entry name" value="SAM-dependent_MTases_sf"/>
</dbReference>
<dbReference type="SUPFAM" id="SSF53335">
    <property type="entry name" value="S-adenosyl-L-methionine-dependent methyltransferases"/>
    <property type="match status" value="1"/>
</dbReference>
<dbReference type="STRING" id="519442.Huta_1146"/>
<evidence type="ECO:0000313" key="4">
    <source>
        <dbReference type="EMBL" id="ACV11322.1"/>
    </source>
</evidence>
<dbReference type="KEGG" id="hut:Huta_1146"/>
<dbReference type="PANTHER" id="PTHR43861:SF1">
    <property type="entry name" value="TRANS-ACONITATE 2-METHYLTRANSFERASE"/>
    <property type="match status" value="1"/>
</dbReference>
<dbReference type="CDD" id="cd02440">
    <property type="entry name" value="AdoMet_MTases"/>
    <property type="match status" value="1"/>
</dbReference>
<name>C7NMB4_HALUD</name>
<keyword evidence="2 4" id="KW-0808">Transferase</keyword>
<dbReference type="OrthoDB" id="11691at2157"/>
<reference evidence="4 5" key="1">
    <citation type="journal article" date="2009" name="Stand. Genomic Sci.">
        <title>Complete genome sequence of Halorhabdus utahensis type strain (AX-2).</title>
        <authorList>
            <person name="Anderson I."/>
            <person name="Tindall B.J."/>
            <person name="Pomrenke H."/>
            <person name="Goker M."/>
            <person name="Lapidus A."/>
            <person name="Nolan M."/>
            <person name="Copeland A."/>
            <person name="Glavina Del Rio T."/>
            <person name="Chen F."/>
            <person name="Tice H."/>
            <person name="Cheng J.F."/>
            <person name="Lucas S."/>
            <person name="Chertkov O."/>
            <person name="Bruce D."/>
            <person name="Brettin T."/>
            <person name="Detter J.C."/>
            <person name="Han C."/>
            <person name="Goodwin L."/>
            <person name="Land M."/>
            <person name="Hauser L."/>
            <person name="Chang Y.J."/>
            <person name="Jeffries C.D."/>
            <person name="Pitluck S."/>
            <person name="Pati A."/>
            <person name="Mavromatis K."/>
            <person name="Ivanova N."/>
            <person name="Ovchinnikova G."/>
            <person name="Chen A."/>
            <person name="Palaniappan K."/>
            <person name="Chain P."/>
            <person name="Rohde M."/>
            <person name="Bristow J."/>
            <person name="Eisen J.A."/>
            <person name="Markowitz V."/>
            <person name="Hugenholtz P."/>
            <person name="Kyrpides N.C."/>
            <person name="Klenk H.P."/>
        </authorList>
    </citation>
    <scope>NUCLEOTIDE SEQUENCE [LARGE SCALE GENOMIC DNA]</scope>
    <source>
        <strain evidence="5">DSM 12940 / JCM 11049 / AX-2</strain>
    </source>
</reference>
<keyword evidence="1 4" id="KW-0489">Methyltransferase</keyword>
<dbReference type="InterPro" id="IPR041698">
    <property type="entry name" value="Methyltransf_25"/>
</dbReference>
<dbReference type="HOGENOM" id="CLU_037990_5_3_2"/>
<dbReference type="Proteomes" id="UP000002071">
    <property type="component" value="Chromosome"/>
</dbReference>
<accession>C7NMB4</accession>
<evidence type="ECO:0000256" key="1">
    <source>
        <dbReference type="ARBA" id="ARBA00022603"/>
    </source>
</evidence>
<dbReference type="GO" id="GO:0032259">
    <property type="term" value="P:methylation"/>
    <property type="evidence" value="ECO:0007669"/>
    <property type="project" value="UniProtKB-KW"/>
</dbReference>
<dbReference type="Pfam" id="PF13649">
    <property type="entry name" value="Methyltransf_25"/>
    <property type="match status" value="1"/>
</dbReference>
<protein>
    <submittedName>
        <fullName evidence="4">Methyltransferase type 11</fullName>
    </submittedName>
</protein>
<keyword evidence="5" id="KW-1185">Reference proteome</keyword>
<dbReference type="eggNOG" id="arCOG01783">
    <property type="taxonomic scope" value="Archaea"/>
</dbReference>
<evidence type="ECO:0000256" key="2">
    <source>
        <dbReference type="ARBA" id="ARBA00022679"/>
    </source>
</evidence>
<dbReference type="PANTHER" id="PTHR43861">
    <property type="entry name" value="TRANS-ACONITATE 2-METHYLTRANSFERASE-RELATED"/>
    <property type="match status" value="1"/>
</dbReference>
<dbReference type="AlphaFoldDB" id="C7NMB4"/>
<proteinExistence type="predicted"/>
<sequence>MSDGNDWDPAAYEDHAFVYEYGESLLSLLDPQPGERILDIGCGTGELTAEIAASEAEVVGIDSSAKMIDAARDRHSEPTFRVADATAFDPDESFDAVFSNAAFHWIDDQDALLSTIADALVQNGRLVAEFGGRGNVAAINGALQSALRERGYDAELPWYFASIDEYAPRLADHGFEVRLARLFDRPTELDGGKNGLRQLYDMFCDDLLDHLDNETRAAVISDAEDALREEYFDGETWTADYRRLRMVAVKE</sequence>
<evidence type="ECO:0000313" key="5">
    <source>
        <dbReference type="Proteomes" id="UP000002071"/>
    </source>
</evidence>